<dbReference type="Proteomes" id="UP000236291">
    <property type="component" value="Unassembled WGS sequence"/>
</dbReference>
<gene>
    <name evidence="1" type="ORF">L195_g057323</name>
</gene>
<evidence type="ECO:0000313" key="1">
    <source>
        <dbReference type="EMBL" id="PNX70368.1"/>
    </source>
</evidence>
<feature type="non-terminal residue" evidence="1">
    <location>
        <position position="1"/>
    </location>
</feature>
<comment type="caution">
    <text evidence="1">The sequence shown here is derived from an EMBL/GenBank/DDBJ whole genome shotgun (WGS) entry which is preliminary data.</text>
</comment>
<sequence>VLNFEASSGPLDFRAFWFFARVFLDRWIVFPSNPLDQSDVPDEGWRDLACTVAFAYIYEKGDILRNFTVSYQTSLAPLLSPSSNFTLHKFQAIPGVFFLSPFSLKLRSFHRSRESFGSG</sequence>
<evidence type="ECO:0000313" key="2">
    <source>
        <dbReference type="Proteomes" id="UP000236291"/>
    </source>
</evidence>
<protein>
    <submittedName>
        <fullName evidence="1">Uncharacterized protein</fullName>
    </submittedName>
</protein>
<dbReference type="AlphaFoldDB" id="A0A2K3KVR8"/>
<dbReference type="EMBL" id="ASHM01112909">
    <property type="protein sequence ID" value="PNX70368.1"/>
    <property type="molecule type" value="Genomic_DNA"/>
</dbReference>
<reference evidence="1 2" key="2">
    <citation type="journal article" date="2017" name="Front. Plant Sci.">
        <title>Gene Classification and Mining of Molecular Markers Useful in Red Clover (Trifolium pratense) Breeding.</title>
        <authorList>
            <person name="Istvanek J."/>
            <person name="Dluhosova J."/>
            <person name="Dluhos P."/>
            <person name="Patkova L."/>
            <person name="Nedelnik J."/>
            <person name="Repkova J."/>
        </authorList>
    </citation>
    <scope>NUCLEOTIDE SEQUENCE [LARGE SCALE GENOMIC DNA]</scope>
    <source>
        <strain evidence="2">cv. Tatra</strain>
        <tissue evidence="1">Young leaves</tissue>
    </source>
</reference>
<organism evidence="1 2">
    <name type="scientific">Trifolium pratense</name>
    <name type="common">Red clover</name>
    <dbReference type="NCBI Taxonomy" id="57577"/>
    <lineage>
        <taxon>Eukaryota</taxon>
        <taxon>Viridiplantae</taxon>
        <taxon>Streptophyta</taxon>
        <taxon>Embryophyta</taxon>
        <taxon>Tracheophyta</taxon>
        <taxon>Spermatophyta</taxon>
        <taxon>Magnoliopsida</taxon>
        <taxon>eudicotyledons</taxon>
        <taxon>Gunneridae</taxon>
        <taxon>Pentapetalae</taxon>
        <taxon>rosids</taxon>
        <taxon>fabids</taxon>
        <taxon>Fabales</taxon>
        <taxon>Fabaceae</taxon>
        <taxon>Papilionoideae</taxon>
        <taxon>50 kb inversion clade</taxon>
        <taxon>NPAAA clade</taxon>
        <taxon>Hologalegina</taxon>
        <taxon>IRL clade</taxon>
        <taxon>Trifolieae</taxon>
        <taxon>Trifolium</taxon>
    </lineage>
</organism>
<accession>A0A2K3KVR8</accession>
<proteinExistence type="predicted"/>
<name>A0A2K3KVR8_TRIPR</name>
<reference evidence="1 2" key="1">
    <citation type="journal article" date="2014" name="Am. J. Bot.">
        <title>Genome assembly and annotation for red clover (Trifolium pratense; Fabaceae).</title>
        <authorList>
            <person name="Istvanek J."/>
            <person name="Jaros M."/>
            <person name="Krenek A."/>
            <person name="Repkova J."/>
        </authorList>
    </citation>
    <scope>NUCLEOTIDE SEQUENCE [LARGE SCALE GENOMIC DNA]</scope>
    <source>
        <strain evidence="2">cv. Tatra</strain>
        <tissue evidence="1">Young leaves</tissue>
    </source>
</reference>